<comment type="subcellular location">
    <subcellularLocation>
        <location evidence="2 9">Cytoplasm</location>
    </subcellularLocation>
</comment>
<dbReference type="InterPro" id="IPR025835">
    <property type="entry name" value="Thiopurine_S-MeTrfase"/>
</dbReference>
<dbReference type="PANTHER" id="PTHR10259:SF11">
    <property type="entry name" value="THIOPURINE S-METHYLTRANSFERASE"/>
    <property type="match status" value="1"/>
</dbReference>
<evidence type="ECO:0000313" key="11">
    <source>
        <dbReference type="Proteomes" id="UP000295765"/>
    </source>
</evidence>
<dbReference type="EC" id="2.1.1.67" evidence="4 9"/>
<feature type="binding site" evidence="9">
    <location>
        <position position="123"/>
    </location>
    <ligand>
        <name>S-adenosyl-L-methionine</name>
        <dbReference type="ChEBI" id="CHEBI:59789"/>
    </ligand>
</feature>
<dbReference type="Gene3D" id="3.40.50.150">
    <property type="entry name" value="Vaccinia Virus protein VP39"/>
    <property type="match status" value="1"/>
</dbReference>
<dbReference type="GO" id="GO:0010038">
    <property type="term" value="P:response to metal ion"/>
    <property type="evidence" value="ECO:0007669"/>
    <property type="project" value="InterPro"/>
</dbReference>
<evidence type="ECO:0000256" key="7">
    <source>
        <dbReference type="ARBA" id="ARBA00022679"/>
    </source>
</evidence>
<evidence type="ECO:0000256" key="8">
    <source>
        <dbReference type="ARBA" id="ARBA00022691"/>
    </source>
</evidence>
<dbReference type="PANTHER" id="PTHR10259">
    <property type="entry name" value="THIOPURINE S-METHYLTRANSFERASE"/>
    <property type="match status" value="1"/>
</dbReference>
<dbReference type="GO" id="GO:0032259">
    <property type="term" value="P:methylation"/>
    <property type="evidence" value="ECO:0007669"/>
    <property type="project" value="UniProtKB-KW"/>
</dbReference>
<dbReference type="NCBIfam" id="TIGR03840">
    <property type="entry name" value="TMPT_Se_Te"/>
    <property type="match status" value="1"/>
</dbReference>
<dbReference type="AlphaFoldDB" id="A0A4R2LDM8"/>
<dbReference type="Proteomes" id="UP000295765">
    <property type="component" value="Unassembled WGS sequence"/>
</dbReference>
<dbReference type="FunFam" id="3.40.50.150:FF:000101">
    <property type="entry name" value="Thiopurine S-methyltransferase"/>
    <property type="match status" value="1"/>
</dbReference>
<dbReference type="InterPro" id="IPR008854">
    <property type="entry name" value="TPMT"/>
</dbReference>
<keyword evidence="8 9" id="KW-0949">S-adenosyl-L-methionine</keyword>
<dbReference type="NCBIfam" id="NF009732">
    <property type="entry name" value="PRK13255.1"/>
    <property type="match status" value="1"/>
</dbReference>
<keyword evidence="11" id="KW-1185">Reference proteome</keyword>
<dbReference type="OrthoDB" id="9778208at2"/>
<dbReference type="PROSITE" id="PS51585">
    <property type="entry name" value="SAM_MT_TPMT"/>
    <property type="match status" value="1"/>
</dbReference>
<dbReference type="InterPro" id="IPR022474">
    <property type="entry name" value="Thiopur_S-MeTfrase_Se/Te_detox"/>
</dbReference>
<comment type="similarity">
    <text evidence="3 9">Belongs to the class I-like SAM-binding methyltransferase superfamily. TPMT family.</text>
</comment>
<accession>A0A4R2LDM8</accession>
<evidence type="ECO:0000256" key="1">
    <source>
        <dbReference type="ARBA" id="ARBA00000903"/>
    </source>
</evidence>
<dbReference type="EMBL" id="SLWY01000011">
    <property type="protein sequence ID" value="TCO80948.1"/>
    <property type="molecule type" value="Genomic_DNA"/>
</dbReference>
<dbReference type="Pfam" id="PF05724">
    <property type="entry name" value="TPMT"/>
    <property type="match status" value="1"/>
</dbReference>
<dbReference type="GO" id="GO:0005737">
    <property type="term" value="C:cytoplasm"/>
    <property type="evidence" value="ECO:0007669"/>
    <property type="project" value="UniProtKB-SubCell"/>
</dbReference>
<evidence type="ECO:0000256" key="5">
    <source>
        <dbReference type="ARBA" id="ARBA00022490"/>
    </source>
</evidence>
<dbReference type="PIRSF" id="PIRSF023956">
    <property type="entry name" value="Thiopurine_S-methyltransferase"/>
    <property type="match status" value="1"/>
</dbReference>
<dbReference type="RefSeq" id="WP_132542759.1">
    <property type="nucleotide sequence ID" value="NZ_SLWY01000011.1"/>
</dbReference>
<evidence type="ECO:0000256" key="3">
    <source>
        <dbReference type="ARBA" id="ARBA00008145"/>
    </source>
</evidence>
<dbReference type="GO" id="GO:0008119">
    <property type="term" value="F:thiopurine S-methyltransferase activity"/>
    <property type="evidence" value="ECO:0007669"/>
    <property type="project" value="UniProtKB-UniRule"/>
</dbReference>
<name>A0A4R2LDM8_9GAMM</name>
<feature type="binding site" evidence="9">
    <location>
        <position position="10"/>
    </location>
    <ligand>
        <name>S-adenosyl-L-methionine</name>
        <dbReference type="ChEBI" id="CHEBI:59789"/>
    </ligand>
</feature>
<evidence type="ECO:0000313" key="10">
    <source>
        <dbReference type="EMBL" id="TCO80948.1"/>
    </source>
</evidence>
<dbReference type="SUPFAM" id="SSF53335">
    <property type="entry name" value="S-adenosyl-L-methionine-dependent methyltransferases"/>
    <property type="match status" value="1"/>
</dbReference>
<evidence type="ECO:0000256" key="2">
    <source>
        <dbReference type="ARBA" id="ARBA00004496"/>
    </source>
</evidence>
<comment type="caution">
    <text evidence="10">The sequence shown here is derived from an EMBL/GenBank/DDBJ whole genome shotgun (WGS) entry which is preliminary data.</text>
</comment>
<gene>
    <name evidence="9" type="primary">tpm</name>
    <name evidence="10" type="ORF">EV699_111149</name>
</gene>
<dbReference type="HAMAP" id="MF_00812">
    <property type="entry name" value="Thiopur_methtran"/>
    <property type="match status" value="1"/>
</dbReference>
<protein>
    <recommendedName>
        <fullName evidence="4 9">Thiopurine S-methyltransferase</fullName>
        <ecNumber evidence="4 9">2.1.1.67</ecNumber>
    </recommendedName>
    <alternativeName>
        <fullName evidence="9">Thiopurine methyltransferase</fullName>
    </alternativeName>
</protein>
<organism evidence="10 11">
    <name type="scientific">Plasticicumulans lactativorans</name>
    <dbReference type="NCBI Taxonomy" id="1133106"/>
    <lineage>
        <taxon>Bacteria</taxon>
        <taxon>Pseudomonadati</taxon>
        <taxon>Pseudomonadota</taxon>
        <taxon>Gammaproteobacteria</taxon>
        <taxon>Candidatus Competibacteraceae</taxon>
        <taxon>Plasticicumulans</taxon>
    </lineage>
</organism>
<keyword evidence="5 9" id="KW-0963">Cytoplasm</keyword>
<keyword evidence="7 9" id="KW-0808">Transferase</keyword>
<comment type="catalytic activity">
    <reaction evidence="1 9">
        <text>S-adenosyl-L-methionine + a thiopurine = S-adenosyl-L-homocysteine + a thiopurine S-methylether.</text>
        <dbReference type="EC" id="2.1.1.67"/>
    </reaction>
</comment>
<proteinExistence type="inferred from homology"/>
<keyword evidence="6 9" id="KW-0489">Methyltransferase</keyword>
<sequence length="222" mass="24069">MDHAFWHARWARGEIGFHQSETNPHLVRFWPALGLPAGAEVFVPLCGKSLDLLWLAHQGHAVLGVELHRPAVAAFFAENGLAAEVRPHGAFEAWCCGRLRILCGDVFALAPAVLAGVRGVYDRAALIALPPALRATYVAYLGAVLPPAAATLLVTLEYPEGEREGPPFSVPEAEVRTLYEPRLTVEPLASVDLLASEPERYAGRGITRIADRVYALRPRAAV</sequence>
<evidence type="ECO:0000256" key="9">
    <source>
        <dbReference type="HAMAP-Rule" id="MF_00812"/>
    </source>
</evidence>
<dbReference type="InterPro" id="IPR029063">
    <property type="entry name" value="SAM-dependent_MTases_sf"/>
</dbReference>
<evidence type="ECO:0000256" key="6">
    <source>
        <dbReference type="ARBA" id="ARBA00022603"/>
    </source>
</evidence>
<feature type="binding site" evidence="9">
    <location>
        <position position="45"/>
    </location>
    <ligand>
        <name>S-adenosyl-L-methionine</name>
        <dbReference type="ChEBI" id="CHEBI:59789"/>
    </ligand>
</feature>
<reference evidence="10 11" key="1">
    <citation type="submission" date="2019-03" db="EMBL/GenBank/DDBJ databases">
        <title>Genomic Encyclopedia of Type Strains, Phase IV (KMG-IV): sequencing the most valuable type-strain genomes for metagenomic binning, comparative biology and taxonomic classification.</title>
        <authorList>
            <person name="Goeker M."/>
        </authorList>
    </citation>
    <scope>NUCLEOTIDE SEQUENCE [LARGE SCALE GENOMIC DNA]</scope>
    <source>
        <strain evidence="10 11">DSM 25287</strain>
    </source>
</reference>
<feature type="binding site" evidence="9">
    <location>
        <position position="66"/>
    </location>
    <ligand>
        <name>S-adenosyl-L-methionine</name>
        <dbReference type="ChEBI" id="CHEBI:59789"/>
    </ligand>
</feature>
<evidence type="ECO:0000256" key="4">
    <source>
        <dbReference type="ARBA" id="ARBA00011905"/>
    </source>
</evidence>